<keyword evidence="3" id="KW-1185">Reference proteome</keyword>
<gene>
    <name evidence="2" type="ORF">AVEN_67891_1</name>
</gene>
<feature type="region of interest" description="Disordered" evidence="1">
    <location>
        <begin position="95"/>
        <end position="117"/>
    </location>
</feature>
<protein>
    <submittedName>
        <fullName evidence="2">Uncharacterized protein</fullName>
    </submittedName>
</protein>
<dbReference type="AlphaFoldDB" id="A0A4Y2KSZ6"/>
<evidence type="ECO:0000256" key="1">
    <source>
        <dbReference type="SAM" id="MobiDB-lite"/>
    </source>
</evidence>
<evidence type="ECO:0000313" key="2">
    <source>
        <dbReference type="EMBL" id="GBN05312.1"/>
    </source>
</evidence>
<dbReference type="Proteomes" id="UP000499080">
    <property type="component" value="Unassembled WGS sequence"/>
</dbReference>
<accession>A0A4Y2KSZ6</accession>
<name>A0A4Y2KSZ6_ARAVE</name>
<evidence type="ECO:0000313" key="3">
    <source>
        <dbReference type="Proteomes" id="UP000499080"/>
    </source>
</evidence>
<sequence>MSGINVEEYLTADDDRMVLKELLKKIPISSVISEITHEMENDDDADISQSLLTLIRGGRRPSEGTGGHCPPPAGKNDCTPFTQRHIQLMDKKGSGGNLIPISLHSPPHVQQVVPPVG</sequence>
<organism evidence="2 3">
    <name type="scientific">Araneus ventricosus</name>
    <name type="common">Orbweaver spider</name>
    <name type="synonym">Epeira ventricosa</name>
    <dbReference type="NCBI Taxonomy" id="182803"/>
    <lineage>
        <taxon>Eukaryota</taxon>
        <taxon>Metazoa</taxon>
        <taxon>Ecdysozoa</taxon>
        <taxon>Arthropoda</taxon>
        <taxon>Chelicerata</taxon>
        <taxon>Arachnida</taxon>
        <taxon>Araneae</taxon>
        <taxon>Araneomorphae</taxon>
        <taxon>Entelegynae</taxon>
        <taxon>Araneoidea</taxon>
        <taxon>Araneidae</taxon>
        <taxon>Araneus</taxon>
    </lineage>
</organism>
<dbReference type="EMBL" id="BGPR01004956">
    <property type="protein sequence ID" value="GBN05312.1"/>
    <property type="molecule type" value="Genomic_DNA"/>
</dbReference>
<feature type="compositionally biased region" description="Low complexity" evidence="1">
    <location>
        <begin position="106"/>
        <end position="117"/>
    </location>
</feature>
<reference evidence="2 3" key="1">
    <citation type="journal article" date="2019" name="Sci. Rep.">
        <title>Orb-weaving spider Araneus ventricosus genome elucidates the spidroin gene catalogue.</title>
        <authorList>
            <person name="Kono N."/>
            <person name="Nakamura H."/>
            <person name="Ohtoshi R."/>
            <person name="Moran D.A.P."/>
            <person name="Shinohara A."/>
            <person name="Yoshida Y."/>
            <person name="Fujiwara M."/>
            <person name="Mori M."/>
            <person name="Tomita M."/>
            <person name="Arakawa K."/>
        </authorList>
    </citation>
    <scope>NUCLEOTIDE SEQUENCE [LARGE SCALE GENOMIC DNA]</scope>
</reference>
<comment type="caution">
    <text evidence="2">The sequence shown here is derived from an EMBL/GenBank/DDBJ whole genome shotgun (WGS) entry which is preliminary data.</text>
</comment>
<proteinExistence type="predicted"/>
<feature type="region of interest" description="Disordered" evidence="1">
    <location>
        <begin position="57"/>
        <end position="78"/>
    </location>
</feature>